<name>A0ABR0B785_9CRUS</name>
<dbReference type="InterPro" id="IPR052035">
    <property type="entry name" value="ZnF_BED_domain_contain"/>
</dbReference>
<evidence type="ECO:0000256" key="5">
    <source>
        <dbReference type="ARBA" id="ARBA00023242"/>
    </source>
</evidence>
<dbReference type="Proteomes" id="UP001234178">
    <property type="component" value="Unassembled WGS sequence"/>
</dbReference>
<evidence type="ECO:0000256" key="3">
    <source>
        <dbReference type="ARBA" id="ARBA00022771"/>
    </source>
</evidence>
<proteinExistence type="predicted"/>
<gene>
    <name evidence="6" type="ORF">OUZ56_029587</name>
</gene>
<evidence type="ECO:0000256" key="4">
    <source>
        <dbReference type="ARBA" id="ARBA00022833"/>
    </source>
</evidence>
<dbReference type="PANTHER" id="PTHR46481">
    <property type="entry name" value="ZINC FINGER BED DOMAIN-CONTAINING PROTEIN 4"/>
    <property type="match status" value="1"/>
</dbReference>
<evidence type="ECO:0000256" key="2">
    <source>
        <dbReference type="ARBA" id="ARBA00022723"/>
    </source>
</evidence>
<evidence type="ECO:0000313" key="7">
    <source>
        <dbReference type="Proteomes" id="UP001234178"/>
    </source>
</evidence>
<dbReference type="SUPFAM" id="SSF53098">
    <property type="entry name" value="Ribonuclease H-like"/>
    <property type="match status" value="1"/>
</dbReference>
<comment type="caution">
    <text evidence="6">The sequence shown here is derived from an EMBL/GenBank/DDBJ whole genome shotgun (WGS) entry which is preliminary data.</text>
</comment>
<keyword evidence="2" id="KW-0479">Metal-binding</keyword>
<keyword evidence="4" id="KW-0862">Zinc</keyword>
<evidence type="ECO:0000256" key="1">
    <source>
        <dbReference type="ARBA" id="ARBA00004123"/>
    </source>
</evidence>
<organism evidence="6 7">
    <name type="scientific">Daphnia magna</name>
    <dbReference type="NCBI Taxonomy" id="35525"/>
    <lineage>
        <taxon>Eukaryota</taxon>
        <taxon>Metazoa</taxon>
        <taxon>Ecdysozoa</taxon>
        <taxon>Arthropoda</taxon>
        <taxon>Crustacea</taxon>
        <taxon>Branchiopoda</taxon>
        <taxon>Diplostraca</taxon>
        <taxon>Cladocera</taxon>
        <taxon>Anomopoda</taxon>
        <taxon>Daphniidae</taxon>
        <taxon>Daphnia</taxon>
    </lineage>
</organism>
<keyword evidence="7" id="KW-1185">Reference proteome</keyword>
<accession>A0ABR0B785</accession>
<evidence type="ECO:0000313" key="6">
    <source>
        <dbReference type="EMBL" id="KAK4037555.1"/>
    </source>
</evidence>
<keyword evidence="5" id="KW-0539">Nucleus</keyword>
<protein>
    <submittedName>
        <fullName evidence="6">Uncharacterized protein</fullName>
    </submittedName>
</protein>
<dbReference type="PANTHER" id="PTHR46481:SF10">
    <property type="entry name" value="ZINC FINGER BED DOMAIN-CONTAINING PROTEIN 39"/>
    <property type="match status" value="1"/>
</dbReference>
<dbReference type="InterPro" id="IPR012337">
    <property type="entry name" value="RNaseH-like_sf"/>
</dbReference>
<comment type="subcellular location">
    <subcellularLocation>
        <location evidence="1">Nucleus</location>
    </subcellularLocation>
</comment>
<dbReference type="EMBL" id="JAOYFB010000040">
    <property type="protein sequence ID" value="KAK4037555.1"/>
    <property type="molecule type" value="Genomic_DNA"/>
</dbReference>
<sequence length="272" mass="29903">MGPYGVAEVSAVNKGANGFNKLKFSSTVLNRGPRSTDPEPNRSAQHDISEATVEATCSVNFVHDGVESVPENISTEAVNQIIANEPTSNFGFHSGDSANTPSPNAEIEAVIDQIMSVTTDSASSNFSFMRLLSDYWVSKNIHHINRTGSRISCFAHVLDLAVQSFLKAANTELSATAEGFDLELEDDAEFVNEDMVASKNIIRKLRRLVNSIKSSGQRRELFEASCEDVNVDQLQLIIDCPTRWNSTCTLMKRALKMKQDYKTTSEAMGNTR</sequence>
<reference evidence="6 7" key="1">
    <citation type="journal article" date="2023" name="Nucleic Acids Res.">
        <title>The hologenome of Daphnia magna reveals possible DNA methylation and microbiome-mediated evolution of the host genome.</title>
        <authorList>
            <person name="Chaturvedi A."/>
            <person name="Li X."/>
            <person name="Dhandapani V."/>
            <person name="Marshall H."/>
            <person name="Kissane S."/>
            <person name="Cuenca-Cambronero M."/>
            <person name="Asole G."/>
            <person name="Calvet F."/>
            <person name="Ruiz-Romero M."/>
            <person name="Marangio P."/>
            <person name="Guigo R."/>
            <person name="Rago D."/>
            <person name="Mirbahai L."/>
            <person name="Eastwood N."/>
            <person name="Colbourne J.K."/>
            <person name="Zhou J."/>
            <person name="Mallon E."/>
            <person name="Orsini L."/>
        </authorList>
    </citation>
    <scope>NUCLEOTIDE SEQUENCE [LARGE SCALE GENOMIC DNA]</scope>
    <source>
        <strain evidence="6">LRV0_1</strain>
    </source>
</reference>
<keyword evidence="3" id="KW-0863">Zinc-finger</keyword>